<evidence type="ECO:0000313" key="2">
    <source>
        <dbReference type="Proteomes" id="UP000646548"/>
    </source>
</evidence>
<proteinExistence type="predicted"/>
<dbReference type="EMBL" id="WKFB01000118">
    <property type="protein sequence ID" value="KAF6735092.1"/>
    <property type="molecule type" value="Genomic_DNA"/>
</dbReference>
<comment type="caution">
    <text evidence="1">The sequence shown here is derived from an EMBL/GenBank/DDBJ whole genome shotgun (WGS) entry which is preliminary data.</text>
</comment>
<gene>
    <name evidence="1" type="ORF">FQA47_010218</name>
</gene>
<dbReference type="AlphaFoldDB" id="A0A834FJF9"/>
<dbReference type="Proteomes" id="UP000646548">
    <property type="component" value="Unassembled WGS sequence"/>
</dbReference>
<name>A0A834FJF9_ORYME</name>
<accession>A0A834FJF9</accession>
<sequence>MQTAVRTAPTAAGLLLSTSSGLSGLDVEMKATAWQRSNRNHIKLRTWEQRRTTSVPFAQTPSGGGVRWTAFVPLTPPPLGGQSGGSVSL</sequence>
<organism evidence="1 2">
    <name type="scientific">Oryzias melastigma</name>
    <name type="common">Marine medaka</name>
    <dbReference type="NCBI Taxonomy" id="30732"/>
    <lineage>
        <taxon>Eukaryota</taxon>
        <taxon>Metazoa</taxon>
        <taxon>Chordata</taxon>
        <taxon>Craniata</taxon>
        <taxon>Vertebrata</taxon>
        <taxon>Euteleostomi</taxon>
        <taxon>Actinopterygii</taxon>
        <taxon>Neopterygii</taxon>
        <taxon>Teleostei</taxon>
        <taxon>Neoteleostei</taxon>
        <taxon>Acanthomorphata</taxon>
        <taxon>Ovalentaria</taxon>
        <taxon>Atherinomorphae</taxon>
        <taxon>Beloniformes</taxon>
        <taxon>Adrianichthyidae</taxon>
        <taxon>Oryziinae</taxon>
        <taxon>Oryzias</taxon>
    </lineage>
</organism>
<protein>
    <submittedName>
        <fullName evidence="1">Uncharacterized protein</fullName>
    </submittedName>
</protein>
<evidence type="ECO:0000313" key="1">
    <source>
        <dbReference type="EMBL" id="KAF6735092.1"/>
    </source>
</evidence>
<reference evidence="1" key="1">
    <citation type="journal article" name="BMC Genomics">
        <title>Long-read sequencing and de novo genome assembly of marine medaka (Oryzias melastigma).</title>
        <authorList>
            <person name="Liang P."/>
            <person name="Saqib H.S.A."/>
            <person name="Ni X."/>
            <person name="Shen Y."/>
        </authorList>
    </citation>
    <scope>NUCLEOTIDE SEQUENCE</scope>
    <source>
        <strain evidence="1">Bigg-433</strain>
    </source>
</reference>